<dbReference type="AlphaFoldDB" id="A0A074MFJ6"/>
<name>A0A074MFJ6_9SPHN</name>
<reference evidence="1 2" key="1">
    <citation type="submission" date="2014-04" db="EMBL/GenBank/DDBJ databases">
        <title>A comprehensive comparison of genomes of Erythrobacter spp. Strains.</title>
        <authorList>
            <person name="Zheng Q."/>
        </authorList>
    </citation>
    <scope>NUCLEOTIDE SEQUENCE [LARGE SCALE GENOMIC DNA]</scope>
    <source>
        <strain evidence="1 2">DSM 8509</strain>
    </source>
</reference>
<dbReference type="EMBL" id="JMIX01000010">
    <property type="protein sequence ID" value="KEO92244.1"/>
    <property type="molecule type" value="Genomic_DNA"/>
</dbReference>
<evidence type="ECO:0008006" key="3">
    <source>
        <dbReference type="Google" id="ProtNLM"/>
    </source>
</evidence>
<protein>
    <recommendedName>
        <fullName evidence="3">N-acetyltransferase domain-containing protein</fullName>
    </recommendedName>
</protein>
<organism evidence="1 2">
    <name type="scientific">Erythrobacter litoralis</name>
    <dbReference type="NCBI Taxonomy" id="39960"/>
    <lineage>
        <taxon>Bacteria</taxon>
        <taxon>Pseudomonadati</taxon>
        <taxon>Pseudomonadota</taxon>
        <taxon>Alphaproteobacteria</taxon>
        <taxon>Sphingomonadales</taxon>
        <taxon>Erythrobacteraceae</taxon>
        <taxon>Erythrobacter/Porphyrobacter group</taxon>
        <taxon>Erythrobacter</taxon>
    </lineage>
</organism>
<comment type="caution">
    <text evidence="1">The sequence shown here is derived from an EMBL/GenBank/DDBJ whole genome shotgun (WGS) entry which is preliminary data.</text>
</comment>
<keyword evidence="2" id="KW-1185">Reference proteome</keyword>
<evidence type="ECO:0000313" key="2">
    <source>
        <dbReference type="Proteomes" id="UP000027866"/>
    </source>
</evidence>
<evidence type="ECO:0000313" key="1">
    <source>
        <dbReference type="EMBL" id="KEO92244.1"/>
    </source>
</evidence>
<dbReference type="Proteomes" id="UP000027866">
    <property type="component" value="Unassembled WGS sequence"/>
</dbReference>
<sequence>MVAAYVEEVTARFPSITMLIARIHRDNAASARIALKAGFHKTNVDDQDPNIEVYGIQLNR</sequence>
<accession>A0A074MFJ6</accession>
<proteinExistence type="predicted"/>
<gene>
    <name evidence="1" type="ORF">EH32_00420</name>
</gene>